<sequence length="259" mass="30405">MVNEGKTWFWLNKNGEHCEMISAAECLIPLHSVPPQNIFGPKKSRFTVDFDTPLCWKFKTRVRTQFLSPHVTYIVNLVFNLEYRSSELLGLSYVSEGETKSWTSYFADKREDGLLMAELYHFTSDRRNVDLEITFECQNPLAVEGIEFQPMEKAEELEVLEDEEVDLQTMSDSDTYWEQKLPKDWKEIIKWSKENLQWSTKKELYSILCKGFPINDGEEWFSLAKNGKICHMLSAKILALRKSEWRWQSLTESRFGEVA</sequence>
<dbReference type="EMBL" id="CM042017">
    <property type="protein sequence ID" value="KAI3690338.1"/>
    <property type="molecule type" value="Genomic_DNA"/>
</dbReference>
<accession>A0ACB8YYF2</accession>
<reference evidence="1 2" key="2">
    <citation type="journal article" date="2022" name="Mol. Ecol. Resour.">
        <title>The genomes of chicory, endive, great burdock and yacon provide insights into Asteraceae paleo-polyploidization history and plant inulin production.</title>
        <authorList>
            <person name="Fan W."/>
            <person name="Wang S."/>
            <person name="Wang H."/>
            <person name="Wang A."/>
            <person name="Jiang F."/>
            <person name="Liu H."/>
            <person name="Zhao H."/>
            <person name="Xu D."/>
            <person name="Zhang Y."/>
        </authorList>
    </citation>
    <scope>NUCLEOTIDE SEQUENCE [LARGE SCALE GENOMIC DNA]</scope>
    <source>
        <strain evidence="2">cv. Punajuju</strain>
        <tissue evidence="1">Leaves</tissue>
    </source>
</reference>
<dbReference type="Proteomes" id="UP001055811">
    <property type="component" value="Linkage Group LG09"/>
</dbReference>
<evidence type="ECO:0000313" key="2">
    <source>
        <dbReference type="Proteomes" id="UP001055811"/>
    </source>
</evidence>
<proteinExistence type="predicted"/>
<reference evidence="2" key="1">
    <citation type="journal article" date="2022" name="Mol. Ecol. Resour.">
        <title>The genomes of chicory, endive, great burdock and yacon provide insights into Asteraceae palaeo-polyploidization history and plant inulin production.</title>
        <authorList>
            <person name="Fan W."/>
            <person name="Wang S."/>
            <person name="Wang H."/>
            <person name="Wang A."/>
            <person name="Jiang F."/>
            <person name="Liu H."/>
            <person name="Zhao H."/>
            <person name="Xu D."/>
            <person name="Zhang Y."/>
        </authorList>
    </citation>
    <scope>NUCLEOTIDE SEQUENCE [LARGE SCALE GENOMIC DNA]</scope>
    <source>
        <strain evidence="2">cv. Punajuju</strain>
    </source>
</reference>
<name>A0ACB8YYF2_CICIN</name>
<protein>
    <submittedName>
        <fullName evidence="1">Uncharacterized protein</fullName>
    </submittedName>
</protein>
<evidence type="ECO:0000313" key="1">
    <source>
        <dbReference type="EMBL" id="KAI3690338.1"/>
    </source>
</evidence>
<keyword evidence="2" id="KW-1185">Reference proteome</keyword>
<comment type="caution">
    <text evidence="1">The sequence shown here is derived from an EMBL/GenBank/DDBJ whole genome shotgun (WGS) entry which is preliminary data.</text>
</comment>
<gene>
    <name evidence="1" type="ORF">L2E82_48329</name>
</gene>
<organism evidence="1 2">
    <name type="scientific">Cichorium intybus</name>
    <name type="common">Chicory</name>
    <dbReference type="NCBI Taxonomy" id="13427"/>
    <lineage>
        <taxon>Eukaryota</taxon>
        <taxon>Viridiplantae</taxon>
        <taxon>Streptophyta</taxon>
        <taxon>Embryophyta</taxon>
        <taxon>Tracheophyta</taxon>
        <taxon>Spermatophyta</taxon>
        <taxon>Magnoliopsida</taxon>
        <taxon>eudicotyledons</taxon>
        <taxon>Gunneridae</taxon>
        <taxon>Pentapetalae</taxon>
        <taxon>asterids</taxon>
        <taxon>campanulids</taxon>
        <taxon>Asterales</taxon>
        <taxon>Asteraceae</taxon>
        <taxon>Cichorioideae</taxon>
        <taxon>Cichorieae</taxon>
        <taxon>Cichoriinae</taxon>
        <taxon>Cichorium</taxon>
    </lineage>
</organism>